<name>A0A1B7JXR7_9GAMM</name>
<dbReference type="EMBL" id="LXEW01000021">
    <property type="protein sequence ID" value="OAT52701.1"/>
    <property type="molecule type" value="Genomic_DNA"/>
</dbReference>
<protein>
    <submittedName>
        <fullName evidence="2">Inner membrane protein</fullName>
    </submittedName>
</protein>
<dbReference type="Pfam" id="PF07332">
    <property type="entry name" value="Phage_holin_3_6"/>
    <property type="match status" value="1"/>
</dbReference>
<keyword evidence="3" id="KW-1185">Reference proteome</keyword>
<keyword evidence="1" id="KW-1133">Transmembrane helix</keyword>
<dbReference type="OrthoDB" id="6505013at2"/>
<keyword evidence="1" id="KW-0472">Membrane</keyword>
<dbReference type="AlphaFoldDB" id="A0A1B7JXR7"/>
<dbReference type="PATRIC" id="fig|1354272.4.peg.1400"/>
<evidence type="ECO:0000313" key="3">
    <source>
        <dbReference type="Proteomes" id="UP000078224"/>
    </source>
</evidence>
<evidence type="ECO:0000313" key="2">
    <source>
        <dbReference type="EMBL" id="OAT52701.1"/>
    </source>
</evidence>
<dbReference type="InterPro" id="IPR009937">
    <property type="entry name" value="Phage_holin_3_6"/>
</dbReference>
<accession>A0A1B7JXR7</accession>
<proteinExistence type="predicted"/>
<comment type="caution">
    <text evidence="2">The sequence shown here is derived from an EMBL/GenBank/DDBJ whole genome shotgun (WGS) entry which is preliminary data.</text>
</comment>
<organism evidence="2 3">
    <name type="scientific">Providencia heimbachae ATCC 35613</name>
    <dbReference type="NCBI Taxonomy" id="1354272"/>
    <lineage>
        <taxon>Bacteria</taxon>
        <taxon>Pseudomonadati</taxon>
        <taxon>Pseudomonadota</taxon>
        <taxon>Gammaproteobacteria</taxon>
        <taxon>Enterobacterales</taxon>
        <taxon>Morganellaceae</taxon>
        <taxon>Providencia</taxon>
    </lineage>
</organism>
<dbReference type="Proteomes" id="UP000078224">
    <property type="component" value="Unassembled WGS sequence"/>
</dbReference>
<dbReference type="RefSeq" id="WP_068440950.1">
    <property type="nucleotide sequence ID" value="NZ_LXEW01000021.1"/>
</dbReference>
<reference evidence="2 3" key="1">
    <citation type="submission" date="2016-04" db="EMBL/GenBank/DDBJ databases">
        <title>ATOL: Assembling a taxonomically balanced genome-scale reconstruction of the evolutionary history of the Enterobacteriaceae.</title>
        <authorList>
            <person name="Plunkett G.III."/>
            <person name="Neeno-Eckwall E.C."/>
            <person name="Glasner J.D."/>
            <person name="Perna N.T."/>
        </authorList>
    </citation>
    <scope>NUCLEOTIDE SEQUENCE [LARGE SCALE GENOMIC DNA]</scope>
    <source>
        <strain evidence="2 3">ATCC 35613</strain>
    </source>
</reference>
<feature type="transmembrane region" description="Helical" evidence="1">
    <location>
        <begin position="53"/>
        <end position="79"/>
    </location>
</feature>
<feature type="transmembrane region" description="Helical" evidence="1">
    <location>
        <begin position="85"/>
        <end position="107"/>
    </location>
</feature>
<gene>
    <name evidence="2" type="ORF">M998_1380</name>
</gene>
<keyword evidence="1" id="KW-0812">Transmembrane</keyword>
<evidence type="ECO:0000256" key="1">
    <source>
        <dbReference type="SAM" id="Phobius"/>
    </source>
</evidence>
<sequence length="138" mass="15265">MKQTEQQPQRQGPGKGVLDSLQRIAGIGVKMVETRIQLIAVELEEEKINLIHLMLLVGITLLFTAFGLMCLIGLIFWSVDPVYRYQALAITTGALILLAIIFAIWTLKKAKQSTLLGATREQLSNDSKALTGVDDEQK</sequence>